<proteinExistence type="predicted"/>
<dbReference type="GeneID" id="89950320"/>
<evidence type="ECO:0000313" key="2">
    <source>
        <dbReference type="Proteomes" id="UP001304243"/>
    </source>
</evidence>
<accession>A0AAN7DQ60</accession>
<protein>
    <submittedName>
        <fullName evidence="1">Transcription factor SOX-11</fullName>
    </submittedName>
</protein>
<gene>
    <name evidence="1" type="primary">SOX11_2</name>
    <name evidence="1" type="ORF">ATC70_006634</name>
</gene>
<keyword evidence="2" id="KW-1185">Reference proteome</keyword>
<evidence type="ECO:0000313" key="1">
    <source>
        <dbReference type="EMBL" id="KAK4520754.1"/>
    </source>
</evidence>
<reference evidence="1 2" key="1">
    <citation type="submission" date="2022-11" db="EMBL/GenBank/DDBJ databases">
        <title>Mucor velutinosus strain NIH1002 WGS.</title>
        <authorList>
            <person name="Subramanian P."/>
            <person name="Mullikin J.C."/>
            <person name="Segre J.A."/>
            <person name="Zelazny A.M."/>
        </authorList>
    </citation>
    <scope>NUCLEOTIDE SEQUENCE [LARGE SCALE GENOMIC DNA]</scope>
    <source>
        <strain evidence="1 2">NIH1002</strain>
    </source>
</reference>
<dbReference type="EMBL" id="JASEJX010000009">
    <property type="protein sequence ID" value="KAK4520754.1"/>
    <property type="molecule type" value="Genomic_DNA"/>
</dbReference>
<dbReference type="RefSeq" id="XP_064687420.1">
    <property type="nucleotide sequence ID" value="XM_064825906.1"/>
</dbReference>
<dbReference type="Proteomes" id="UP001304243">
    <property type="component" value="Unassembled WGS sequence"/>
</dbReference>
<organism evidence="1 2">
    <name type="scientific">Mucor velutinosus</name>
    <dbReference type="NCBI Taxonomy" id="708070"/>
    <lineage>
        <taxon>Eukaryota</taxon>
        <taxon>Fungi</taxon>
        <taxon>Fungi incertae sedis</taxon>
        <taxon>Mucoromycota</taxon>
        <taxon>Mucoromycotina</taxon>
        <taxon>Mucoromycetes</taxon>
        <taxon>Mucorales</taxon>
        <taxon>Mucorineae</taxon>
        <taxon>Mucoraceae</taxon>
        <taxon>Mucor</taxon>
    </lineage>
</organism>
<comment type="caution">
    <text evidence="1">The sequence shown here is derived from an EMBL/GenBank/DDBJ whole genome shotgun (WGS) entry which is preliminary data.</text>
</comment>
<sequence length="253" mass="29627">MSKRPLSAIIKDWHKRSIRENRKSPNQIRKLIRQDPDALEAKLYTNPYAAILASPLRKCSFHSRIFPSKLLLRFGLAWHPETNRNWAFPTLRKTTGFGYYVNFKKEILQVLQKGAYQATFRGAATYRSDMVEHVQDVLFRQTHTEFCKHPIQMYDTLEPVTAKHWKSKGSAEYQCILSFDTTKITLCELDHQTETQQHVPCYNMHRIWSPEDMDRLKSQLNIPKNTPLGLGVPKSIDTVQLAIDLWHCRQFIK</sequence>
<dbReference type="AlphaFoldDB" id="A0AAN7DQ60"/>
<name>A0AAN7DQ60_9FUNG</name>